<dbReference type="NCBIfam" id="TIGR02444">
    <property type="entry name" value="TIGR02444 family protein"/>
    <property type="match status" value="1"/>
</dbReference>
<reference evidence="1 2" key="1">
    <citation type="submission" date="2016-11" db="EMBL/GenBank/DDBJ databases">
        <authorList>
            <person name="Jaros S."/>
            <person name="Januszkiewicz K."/>
            <person name="Wedrychowicz H."/>
        </authorList>
    </citation>
    <scope>NUCLEOTIDE SEQUENCE [LARGE SCALE GENOMIC DNA]</scope>
    <source>
        <strain evidence="1 2">ATCC 23634</strain>
    </source>
</reference>
<name>A0A1K2HXN7_9HYPH</name>
<evidence type="ECO:0000313" key="2">
    <source>
        <dbReference type="Proteomes" id="UP000183447"/>
    </source>
</evidence>
<dbReference type="STRING" id="665118.SAMN02983003_1448"/>
<sequence length="171" mass="17732">MSDLALDGPHWTFALAVYRQPGVSEACLALQDGCGLDVNTLLVGLYAWSVGDDGFAGDRLADIDAAIEPMREGVVKPLRGVRRQMKGMAEARFGVAWDGVRNRVKSAELSAEQFEQALLANHVMPGGASQGSARAAGEAIVDFYAGRAGASAADFAGPLAVVVAAAEAAAR</sequence>
<protein>
    <submittedName>
        <fullName evidence="1">TIGR02444 family protein</fullName>
    </submittedName>
</protein>
<dbReference type="InterPro" id="IPR012659">
    <property type="entry name" value="CHP02444"/>
</dbReference>
<proteinExistence type="predicted"/>
<dbReference type="Pfam" id="PF09523">
    <property type="entry name" value="DUF2390"/>
    <property type="match status" value="1"/>
</dbReference>
<organism evidence="1 2">
    <name type="scientific">Devosia enhydra</name>
    <dbReference type="NCBI Taxonomy" id="665118"/>
    <lineage>
        <taxon>Bacteria</taxon>
        <taxon>Pseudomonadati</taxon>
        <taxon>Pseudomonadota</taxon>
        <taxon>Alphaproteobacteria</taxon>
        <taxon>Hyphomicrobiales</taxon>
        <taxon>Devosiaceae</taxon>
        <taxon>Devosia</taxon>
    </lineage>
</organism>
<evidence type="ECO:0000313" key="1">
    <source>
        <dbReference type="EMBL" id="SFZ83086.1"/>
    </source>
</evidence>
<dbReference type="Proteomes" id="UP000183447">
    <property type="component" value="Unassembled WGS sequence"/>
</dbReference>
<dbReference type="OrthoDB" id="7875767at2"/>
<dbReference type="RefSeq" id="WP_072340264.1">
    <property type="nucleotide sequence ID" value="NZ_FPKU01000001.1"/>
</dbReference>
<dbReference type="AlphaFoldDB" id="A0A1K2HXN7"/>
<accession>A0A1K2HXN7</accession>
<gene>
    <name evidence="1" type="ORF">SAMN02983003_1448</name>
</gene>
<keyword evidence="2" id="KW-1185">Reference proteome</keyword>
<dbReference type="EMBL" id="FPKU01000001">
    <property type="protein sequence ID" value="SFZ83086.1"/>
    <property type="molecule type" value="Genomic_DNA"/>
</dbReference>